<evidence type="ECO:0000313" key="3">
    <source>
        <dbReference type="EMBL" id="PHJ26015.1"/>
    </source>
</evidence>
<protein>
    <recommendedName>
        <fullName evidence="5">Transmembrane protein</fullName>
    </recommendedName>
</protein>
<keyword evidence="2" id="KW-0732">Signal</keyword>
<dbReference type="Proteomes" id="UP000221165">
    <property type="component" value="Unassembled WGS sequence"/>
</dbReference>
<dbReference type="RefSeq" id="XP_067927661.1">
    <property type="nucleotide sequence ID" value="XM_068060364.1"/>
</dbReference>
<dbReference type="AlphaFoldDB" id="A0A2C6LHK8"/>
<reference evidence="3 4" key="1">
    <citation type="journal article" date="2017" name="Int. J. Parasitol.">
        <title>The genome of the protozoan parasite Cystoisospora suis and a reverse vaccinology approach to identify vaccine candidates.</title>
        <authorList>
            <person name="Palmieri N."/>
            <person name="Shrestha A."/>
            <person name="Ruttkowski B."/>
            <person name="Beck T."/>
            <person name="Vogl C."/>
            <person name="Tomley F."/>
            <person name="Blake D.P."/>
            <person name="Joachim A."/>
        </authorList>
    </citation>
    <scope>NUCLEOTIDE SEQUENCE [LARGE SCALE GENOMIC DNA]</scope>
    <source>
        <strain evidence="3 4">Wien I</strain>
    </source>
</reference>
<evidence type="ECO:0008006" key="5">
    <source>
        <dbReference type="Google" id="ProtNLM"/>
    </source>
</evidence>
<keyword evidence="1" id="KW-0812">Transmembrane</keyword>
<feature type="chain" id="PRO_5013016512" description="Transmembrane protein" evidence="2">
    <location>
        <begin position="25"/>
        <end position="199"/>
    </location>
</feature>
<evidence type="ECO:0000313" key="4">
    <source>
        <dbReference type="Proteomes" id="UP000221165"/>
    </source>
</evidence>
<name>A0A2C6LHK8_9APIC</name>
<sequence length="199" mass="22680">MKHLRARMCCFVLCLSCSGETALIKECPSRLIVVLVFPPRPLRAFFFGRENEKETKLTGFRGTDRQAGGRAGRVTWLGKLKEIDELGCHKAFFWRGYECGVLHHHVSSGVSGLRVAFLLVVRKECLPYSVRSRGPISHVGFFLFRPQPYTLSSRSHHSCVKFYLLFLFLLSFRFPIWLTLLCLLCSPPRVAGLPGCRCR</sequence>
<feature type="signal peptide" evidence="2">
    <location>
        <begin position="1"/>
        <end position="24"/>
    </location>
</feature>
<dbReference type="GeneID" id="94423575"/>
<dbReference type="VEuPathDB" id="ToxoDB:CSUI_000130"/>
<organism evidence="3 4">
    <name type="scientific">Cystoisospora suis</name>
    <dbReference type="NCBI Taxonomy" id="483139"/>
    <lineage>
        <taxon>Eukaryota</taxon>
        <taxon>Sar</taxon>
        <taxon>Alveolata</taxon>
        <taxon>Apicomplexa</taxon>
        <taxon>Conoidasida</taxon>
        <taxon>Coccidia</taxon>
        <taxon>Eucoccidiorida</taxon>
        <taxon>Eimeriorina</taxon>
        <taxon>Sarcocystidae</taxon>
        <taxon>Cystoisospora</taxon>
    </lineage>
</organism>
<evidence type="ECO:0000256" key="2">
    <source>
        <dbReference type="SAM" id="SignalP"/>
    </source>
</evidence>
<feature type="transmembrane region" description="Helical" evidence="1">
    <location>
        <begin position="162"/>
        <end position="184"/>
    </location>
</feature>
<keyword evidence="1" id="KW-1133">Transmembrane helix</keyword>
<proteinExistence type="predicted"/>
<evidence type="ECO:0000256" key="1">
    <source>
        <dbReference type="SAM" id="Phobius"/>
    </source>
</evidence>
<dbReference type="EMBL" id="MIGC01000057">
    <property type="protein sequence ID" value="PHJ26015.1"/>
    <property type="molecule type" value="Genomic_DNA"/>
</dbReference>
<keyword evidence="1" id="KW-0472">Membrane</keyword>
<comment type="caution">
    <text evidence="3">The sequence shown here is derived from an EMBL/GenBank/DDBJ whole genome shotgun (WGS) entry which is preliminary data.</text>
</comment>
<gene>
    <name evidence="3" type="ORF">CSUI_000130</name>
</gene>
<keyword evidence="4" id="KW-1185">Reference proteome</keyword>
<accession>A0A2C6LHK8</accession>